<dbReference type="eggNOG" id="ENOG502ZWC3">
    <property type="taxonomic scope" value="Bacteria"/>
</dbReference>
<dbReference type="EMBL" id="CP046294">
    <property type="protein sequence ID" value="QGR71957.1"/>
    <property type="molecule type" value="Genomic_DNA"/>
</dbReference>
<dbReference type="OrthoDB" id="6506146at2"/>
<protein>
    <submittedName>
        <fullName evidence="1">Putative biofilm stress and motility protein A</fullName>
    </submittedName>
</protein>
<reference evidence="1 3" key="1">
    <citation type="submission" date="2015-03" db="EMBL/GenBank/DDBJ databases">
        <authorList>
            <person name="Murphy D."/>
        </authorList>
    </citation>
    <scope>NUCLEOTIDE SEQUENCE [LARGE SCALE GENOMIC DNA]</scope>
    <source>
        <strain evidence="1 3">BR165/97</strain>
    </source>
</reference>
<dbReference type="Proteomes" id="UP000424966">
    <property type="component" value="Chromosome"/>
</dbReference>
<name>A0A0T9N2H9_YERIN</name>
<organism evidence="1 3">
    <name type="scientific">Yersinia intermedia</name>
    <dbReference type="NCBI Taxonomy" id="631"/>
    <lineage>
        <taxon>Bacteria</taxon>
        <taxon>Pseudomonadati</taxon>
        <taxon>Pseudomonadota</taxon>
        <taxon>Gammaproteobacteria</taxon>
        <taxon>Enterobacterales</taxon>
        <taxon>Yersiniaceae</taxon>
        <taxon>Yersinia</taxon>
    </lineage>
</organism>
<dbReference type="GeneID" id="58048052"/>
<keyword evidence="4" id="KW-1185">Reference proteome</keyword>
<dbReference type="RefSeq" id="WP_032907899.1">
    <property type="nucleotide sequence ID" value="NZ_CABHXJ010000028.1"/>
</dbReference>
<dbReference type="AlphaFoldDB" id="A0A0T9N2H9"/>
<dbReference type="EMBL" id="CPZJ01000030">
    <property type="protein sequence ID" value="CNG72607.1"/>
    <property type="molecule type" value="Genomic_DNA"/>
</dbReference>
<accession>A0A0T9N2H9</accession>
<dbReference type="Proteomes" id="UP000038750">
    <property type="component" value="Unassembled WGS sequence"/>
</dbReference>
<evidence type="ECO:0000313" key="1">
    <source>
        <dbReference type="EMBL" id="CNG72607.1"/>
    </source>
</evidence>
<sequence length="98" mass="11300">MKPPLRIVSIIFLTLLVTSCSSLRKTVYPPPYLGSPTEISTYEVKGLHFVTTVTFNGMFAEQQIKEYAEKHHYRYYVIIRGNSGANDFVEKMSAKMYR</sequence>
<proteinExistence type="predicted"/>
<dbReference type="PROSITE" id="PS51257">
    <property type="entry name" value="PROKAR_LIPOPROTEIN"/>
    <property type="match status" value="1"/>
</dbReference>
<dbReference type="InterPro" id="IPR036275">
    <property type="entry name" value="YdgH-like_sf"/>
</dbReference>
<evidence type="ECO:0000313" key="3">
    <source>
        <dbReference type="Proteomes" id="UP000038750"/>
    </source>
</evidence>
<reference evidence="2 4" key="2">
    <citation type="submission" date="2019-11" db="EMBL/GenBank/DDBJ databases">
        <title>FDA dAtabase for Regulatory Grade micrObial Sequences (FDA-ARGOS): Supporting development and validation of Infectious Disease Dx tests.</title>
        <authorList>
            <person name="Patel R."/>
            <person name="Rucinski S."/>
            <person name="Tallon L."/>
            <person name="Sadzewicz L."/>
            <person name="Vavikolanu K."/>
            <person name="Mehta A."/>
            <person name="Aluvathingal J."/>
            <person name="Nadendla S."/>
            <person name="Nandy P."/>
            <person name="Geyer C."/>
            <person name="Yan Y."/>
            <person name="Sichtig H."/>
        </authorList>
    </citation>
    <scope>NUCLEOTIDE SEQUENCE [LARGE SCALE GENOMIC DNA]</scope>
    <source>
        <strain evidence="2 4">FDAARGOS_729</strain>
    </source>
</reference>
<evidence type="ECO:0000313" key="2">
    <source>
        <dbReference type="EMBL" id="QGR71957.1"/>
    </source>
</evidence>
<dbReference type="SUPFAM" id="SSF159871">
    <property type="entry name" value="YdgH-like"/>
    <property type="match status" value="1"/>
</dbReference>
<gene>
    <name evidence="1" type="ORF">ERS008530_04529</name>
    <name evidence="2" type="ORF">FOC37_17275</name>
</gene>
<evidence type="ECO:0000313" key="4">
    <source>
        <dbReference type="Proteomes" id="UP000424966"/>
    </source>
</evidence>